<evidence type="ECO:0000256" key="2">
    <source>
        <dbReference type="SAM" id="SignalP"/>
    </source>
</evidence>
<protein>
    <submittedName>
        <fullName evidence="3">(northern house mosquito) hypothetical protein</fullName>
    </submittedName>
</protein>
<dbReference type="AlphaFoldDB" id="A0A8D8B050"/>
<keyword evidence="1" id="KW-1133">Transmembrane helix</keyword>
<proteinExistence type="predicted"/>
<evidence type="ECO:0000256" key="1">
    <source>
        <dbReference type="SAM" id="Phobius"/>
    </source>
</evidence>
<keyword evidence="1" id="KW-0812">Transmembrane</keyword>
<organism evidence="3">
    <name type="scientific">Culex pipiens</name>
    <name type="common">House mosquito</name>
    <dbReference type="NCBI Taxonomy" id="7175"/>
    <lineage>
        <taxon>Eukaryota</taxon>
        <taxon>Metazoa</taxon>
        <taxon>Ecdysozoa</taxon>
        <taxon>Arthropoda</taxon>
        <taxon>Hexapoda</taxon>
        <taxon>Insecta</taxon>
        <taxon>Pterygota</taxon>
        <taxon>Neoptera</taxon>
        <taxon>Endopterygota</taxon>
        <taxon>Diptera</taxon>
        <taxon>Nematocera</taxon>
        <taxon>Culicoidea</taxon>
        <taxon>Culicidae</taxon>
        <taxon>Culicinae</taxon>
        <taxon>Culicini</taxon>
        <taxon>Culex</taxon>
        <taxon>Culex</taxon>
    </lineage>
</organism>
<evidence type="ECO:0000313" key="3">
    <source>
        <dbReference type="EMBL" id="CAG6466598.1"/>
    </source>
</evidence>
<keyword evidence="1" id="KW-0472">Membrane</keyword>
<feature type="signal peptide" evidence="2">
    <location>
        <begin position="1"/>
        <end position="20"/>
    </location>
</feature>
<feature type="chain" id="PRO_5036260390" evidence="2">
    <location>
        <begin position="21"/>
        <end position="131"/>
    </location>
</feature>
<feature type="transmembrane region" description="Helical" evidence="1">
    <location>
        <begin position="87"/>
        <end position="109"/>
    </location>
</feature>
<reference evidence="3" key="1">
    <citation type="submission" date="2021-05" db="EMBL/GenBank/DDBJ databases">
        <authorList>
            <person name="Alioto T."/>
            <person name="Alioto T."/>
            <person name="Gomez Garrido J."/>
        </authorList>
    </citation>
    <scope>NUCLEOTIDE SEQUENCE</scope>
</reference>
<accession>A0A8D8B050</accession>
<keyword evidence="2" id="KW-0732">Signal</keyword>
<dbReference type="EMBL" id="HBUE01056270">
    <property type="protein sequence ID" value="CAG6466599.1"/>
    <property type="molecule type" value="Transcribed_RNA"/>
</dbReference>
<name>A0A8D8B050_CULPI</name>
<dbReference type="EMBL" id="HBUE01056271">
    <property type="protein sequence ID" value="CAG6466600.1"/>
    <property type="molecule type" value="Transcribed_RNA"/>
</dbReference>
<sequence length="131" mass="13892">MLVLLLLMLLMLRLNGSCSSAGCCGGCSDCSAVNDWKLLKSINWLVGGAATKSSLAASNGLVRLSVASDGGRTGPSSSASSKCVRNFASTVGGFCVLDWVIFFLFLIFWKVDKQTKSRLIKLIKAREGASH</sequence>
<dbReference type="EMBL" id="HBUE01056269">
    <property type="protein sequence ID" value="CAG6466598.1"/>
    <property type="molecule type" value="Transcribed_RNA"/>
</dbReference>